<proteinExistence type="predicted"/>
<evidence type="ECO:0000313" key="1">
    <source>
        <dbReference type="EMBL" id="TRZ38431.1"/>
    </source>
</evidence>
<dbReference type="RefSeq" id="WP_185766695.1">
    <property type="nucleotide sequence ID" value="NZ_RIBP01000004.1"/>
</dbReference>
<dbReference type="AlphaFoldDB" id="A0A553SN57"/>
<evidence type="ECO:0000313" key="2">
    <source>
        <dbReference type="Proteomes" id="UP000319837"/>
    </source>
</evidence>
<reference evidence="2" key="1">
    <citation type="submission" date="2018-10" db="EMBL/GenBank/DDBJ databases">
        <title>FDA dAtabase for Regulatory Grade micrObial Sequences (FDA-ARGOS): Supporting development and validation of Infectious Disease Dx tests.</title>
        <authorList>
            <person name="Minogue T."/>
            <person name="Wolcott M."/>
            <person name="Wasieloski L."/>
            <person name="Aguilar W."/>
            <person name="Moore D."/>
            <person name="Tallon L."/>
            <person name="Sadzewicz L."/>
            <person name="Sengamalay N."/>
            <person name="Ott S."/>
            <person name="Godinez A."/>
            <person name="Nagaraj S."/>
            <person name="Vavikolanu K."/>
            <person name="Vyas G."/>
            <person name="Nadendla S."/>
            <person name="George J."/>
            <person name="Sichtig H."/>
        </authorList>
    </citation>
    <scope>NUCLEOTIDE SEQUENCE [LARGE SCALE GENOMIC DNA]</scope>
    <source>
        <strain evidence="2">FDAARGOS_343</strain>
    </source>
</reference>
<organism evidence="1 2">
    <name type="scientific">Niallia circulans</name>
    <name type="common">Bacillus circulans</name>
    <dbReference type="NCBI Taxonomy" id="1397"/>
    <lineage>
        <taxon>Bacteria</taxon>
        <taxon>Bacillati</taxon>
        <taxon>Bacillota</taxon>
        <taxon>Bacilli</taxon>
        <taxon>Bacillales</taxon>
        <taxon>Bacillaceae</taxon>
        <taxon>Niallia</taxon>
    </lineage>
</organism>
<accession>A0A553SN57</accession>
<dbReference type="EMBL" id="RIBP01000004">
    <property type="protein sequence ID" value="TRZ38431.1"/>
    <property type="molecule type" value="Genomic_DNA"/>
</dbReference>
<dbReference type="Proteomes" id="UP000319837">
    <property type="component" value="Unassembled WGS sequence"/>
</dbReference>
<protein>
    <submittedName>
        <fullName evidence="1">Uncharacterized protein</fullName>
    </submittedName>
</protein>
<sequence>MNEGVVFLIETNISTEVEVAEYKVDLQVFERKEVNTKEPKLIEFEVVTADNTITAIHNELVNAKR</sequence>
<gene>
    <name evidence="1" type="ORF">CEQ21_23865</name>
</gene>
<name>A0A553SN57_NIACI</name>
<comment type="caution">
    <text evidence="1">The sequence shown here is derived from an EMBL/GenBank/DDBJ whole genome shotgun (WGS) entry which is preliminary data.</text>
</comment>